<dbReference type="AlphaFoldDB" id="A0A7J7F7V0"/>
<evidence type="ECO:0000256" key="4">
    <source>
        <dbReference type="ARBA" id="ARBA00022695"/>
    </source>
</evidence>
<name>A0A7J7F7V0_DICBM</name>
<keyword evidence="5" id="KW-0520">NAD</keyword>
<evidence type="ECO:0000256" key="5">
    <source>
        <dbReference type="ARBA" id="ARBA00023027"/>
    </source>
</evidence>
<dbReference type="SUPFAM" id="SSF52949">
    <property type="entry name" value="Macro domain-like"/>
    <property type="match status" value="1"/>
</dbReference>
<dbReference type="Gene3D" id="3.90.228.10">
    <property type="match status" value="2"/>
</dbReference>
<keyword evidence="8" id="KW-1185">Reference proteome</keyword>
<evidence type="ECO:0000256" key="2">
    <source>
        <dbReference type="ARBA" id="ARBA00022676"/>
    </source>
</evidence>
<evidence type="ECO:0000256" key="3">
    <source>
        <dbReference type="ARBA" id="ARBA00022679"/>
    </source>
</evidence>
<keyword evidence="4" id="KW-0548">Nucleotidyltransferase</keyword>
<dbReference type="GO" id="GO:0005634">
    <property type="term" value="C:nucleus"/>
    <property type="evidence" value="ECO:0007669"/>
    <property type="project" value="UniProtKB-SubCell"/>
</dbReference>
<dbReference type="GO" id="GO:0003714">
    <property type="term" value="F:transcription corepressor activity"/>
    <property type="evidence" value="ECO:0007669"/>
    <property type="project" value="TreeGrafter"/>
</dbReference>
<dbReference type="PANTHER" id="PTHR14453:SF99">
    <property type="entry name" value="PROTEIN MONO-ADP-RIBOSYLTRANSFERASE PARP15"/>
    <property type="match status" value="1"/>
</dbReference>
<dbReference type="GO" id="GO:0070212">
    <property type="term" value="P:protein poly-ADP-ribosylation"/>
    <property type="evidence" value="ECO:0007669"/>
    <property type="project" value="TreeGrafter"/>
</dbReference>
<dbReference type="SUPFAM" id="SSF56399">
    <property type="entry name" value="ADP-ribosylation"/>
    <property type="match status" value="1"/>
</dbReference>
<dbReference type="Gene3D" id="3.40.220.10">
    <property type="entry name" value="Leucine Aminopeptidase, subunit E, domain 1"/>
    <property type="match status" value="1"/>
</dbReference>
<dbReference type="GO" id="GO:1990404">
    <property type="term" value="F:NAD+-protein mono-ADP-ribosyltransferase activity"/>
    <property type="evidence" value="ECO:0007669"/>
    <property type="project" value="TreeGrafter"/>
</dbReference>
<evidence type="ECO:0000313" key="7">
    <source>
        <dbReference type="EMBL" id="KAF5924027.1"/>
    </source>
</evidence>
<protein>
    <recommendedName>
        <fullName evidence="9">Poly [ADP-ribose] polymerase</fullName>
    </recommendedName>
</protein>
<dbReference type="GO" id="GO:0010629">
    <property type="term" value="P:negative regulation of gene expression"/>
    <property type="evidence" value="ECO:0007669"/>
    <property type="project" value="TreeGrafter"/>
</dbReference>
<dbReference type="GO" id="GO:0003950">
    <property type="term" value="F:NAD+ poly-ADP-ribosyltransferase activity"/>
    <property type="evidence" value="ECO:0007669"/>
    <property type="project" value="TreeGrafter"/>
</dbReference>
<dbReference type="EMBL" id="JACDTQ010001070">
    <property type="protein sequence ID" value="KAF5924027.1"/>
    <property type="molecule type" value="Genomic_DNA"/>
</dbReference>
<gene>
    <name evidence="7" type="ORF">HPG69_010459</name>
</gene>
<evidence type="ECO:0008006" key="9">
    <source>
        <dbReference type="Google" id="ProtNLM"/>
    </source>
</evidence>
<dbReference type="InterPro" id="IPR043472">
    <property type="entry name" value="Macro_dom-like"/>
</dbReference>
<keyword evidence="6" id="KW-0539">Nucleus</keyword>
<keyword evidence="2" id="KW-0328">Glycosyltransferase</keyword>
<keyword evidence="3" id="KW-0808">Transferase</keyword>
<dbReference type="Proteomes" id="UP000551758">
    <property type="component" value="Unassembled WGS sequence"/>
</dbReference>
<accession>A0A7J7F7V0</accession>
<organism evidence="7 8">
    <name type="scientific">Diceros bicornis minor</name>
    <name type="common">South-central black rhinoceros</name>
    <dbReference type="NCBI Taxonomy" id="77932"/>
    <lineage>
        <taxon>Eukaryota</taxon>
        <taxon>Metazoa</taxon>
        <taxon>Chordata</taxon>
        <taxon>Craniata</taxon>
        <taxon>Vertebrata</taxon>
        <taxon>Euteleostomi</taxon>
        <taxon>Mammalia</taxon>
        <taxon>Eutheria</taxon>
        <taxon>Laurasiatheria</taxon>
        <taxon>Perissodactyla</taxon>
        <taxon>Rhinocerotidae</taxon>
        <taxon>Diceros</taxon>
    </lineage>
</organism>
<evidence type="ECO:0000256" key="6">
    <source>
        <dbReference type="ARBA" id="ARBA00023242"/>
    </source>
</evidence>
<dbReference type="GO" id="GO:0005737">
    <property type="term" value="C:cytoplasm"/>
    <property type="evidence" value="ECO:0007669"/>
    <property type="project" value="TreeGrafter"/>
</dbReference>
<comment type="subcellular location">
    <subcellularLocation>
        <location evidence="1">Nucleus</location>
    </subcellularLocation>
</comment>
<reference evidence="7 8" key="1">
    <citation type="journal article" date="2020" name="Mol. Biol. Evol.">
        <title>Interspecific Gene Flow and the Evolution of Specialization in Black and White Rhinoceros.</title>
        <authorList>
            <person name="Moodley Y."/>
            <person name="Westbury M.V."/>
            <person name="Russo I.M."/>
            <person name="Gopalakrishnan S."/>
            <person name="Rakotoarivelo A."/>
            <person name="Olsen R.A."/>
            <person name="Prost S."/>
            <person name="Tunstall T."/>
            <person name="Ryder O.A."/>
            <person name="Dalen L."/>
            <person name="Bruford M.W."/>
        </authorList>
    </citation>
    <scope>NUCLEOTIDE SEQUENCE [LARGE SCALE GENOMIC DNA]</scope>
    <source>
        <strain evidence="7">SBR-YM</strain>
        <tissue evidence="7">Skin</tissue>
    </source>
</reference>
<proteinExistence type="predicted"/>
<comment type="caution">
    <text evidence="7">The sequence shown here is derived from an EMBL/GenBank/DDBJ whole genome shotgun (WGS) entry which is preliminary data.</text>
</comment>
<dbReference type="InterPro" id="IPR052056">
    <property type="entry name" value="Mono-ARTD/PARP"/>
</dbReference>
<sequence>MSGDQVTKLNVKPAVCEDMKNSIEDDRILTESDLFKEMVIVVGCLEDRPRQRERSSFKQKCYSLNPNQRSINGEDICTSHYNITLHKPTLLLLPEHFLRHRQNEEGERLPPQIMANIIKKCLTNIEQLSLSSITFLMIGTGNLRFPKAIFAELILSEVFKFSNNDDESHQVFLDEFTSQSNRNLNEKRILMAGDTQAILGTVSNPEFETYEMKIGVITFQKKPIIIADDIINAIADFTRKYSTPSLKKVKVVIFPTELLKAFHDSMRKREVSASSTVPSIVSRLHIERTRNVIVWQSYQVKKNHMDTKNGQTDNKRLLFHGTDADTVPYISQHVFNRSNAGMNGVYTRAGIINPPSKNTENPIDLYDSVTGDTQHPKLFVVFSDNHTYPKYLMTFKC</sequence>
<dbReference type="GO" id="GO:0016779">
    <property type="term" value="F:nucleotidyltransferase activity"/>
    <property type="evidence" value="ECO:0007669"/>
    <property type="project" value="UniProtKB-KW"/>
</dbReference>
<evidence type="ECO:0000313" key="8">
    <source>
        <dbReference type="Proteomes" id="UP000551758"/>
    </source>
</evidence>
<dbReference type="PANTHER" id="PTHR14453">
    <property type="entry name" value="PARP/ZINC FINGER CCCH TYPE DOMAIN CONTAINING PROTEIN"/>
    <property type="match status" value="1"/>
</dbReference>
<evidence type="ECO:0000256" key="1">
    <source>
        <dbReference type="ARBA" id="ARBA00004123"/>
    </source>
</evidence>